<evidence type="ECO:0008006" key="4">
    <source>
        <dbReference type="Google" id="ProtNLM"/>
    </source>
</evidence>
<organism evidence="2 3">
    <name type="scientific">Streptomyces dengpaensis</name>
    <dbReference type="NCBI Taxonomy" id="2049881"/>
    <lineage>
        <taxon>Bacteria</taxon>
        <taxon>Bacillati</taxon>
        <taxon>Actinomycetota</taxon>
        <taxon>Actinomycetes</taxon>
        <taxon>Kitasatosporales</taxon>
        <taxon>Streptomycetaceae</taxon>
        <taxon>Streptomyces</taxon>
    </lineage>
</organism>
<protein>
    <recommendedName>
        <fullName evidence="4">LamG domain-containing protein</fullName>
    </recommendedName>
</protein>
<feature type="region of interest" description="Disordered" evidence="1">
    <location>
        <begin position="1"/>
        <end position="21"/>
    </location>
</feature>
<feature type="compositionally biased region" description="Low complexity" evidence="1">
    <location>
        <begin position="9"/>
        <end position="21"/>
    </location>
</feature>
<name>A0ABM6SVU9_9ACTN</name>
<dbReference type="Proteomes" id="UP000238413">
    <property type="component" value="Chromosome"/>
</dbReference>
<reference evidence="2 3" key="1">
    <citation type="submission" date="2018-02" db="EMBL/GenBank/DDBJ databases">
        <title>Complete genome sequence of Streptomyces dengpaensis, the producer of angucyclines.</title>
        <authorList>
            <person name="Yumei L."/>
        </authorList>
    </citation>
    <scope>NUCLEOTIDE SEQUENCE [LARGE SCALE GENOMIC DNA]</scope>
    <source>
        <strain evidence="2 3">XZHG99</strain>
    </source>
</reference>
<evidence type="ECO:0000313" key="3">
    <source>
        <dbReference type="Proteomes" id="UP000238413"/>
    </source>
</evidence>
<evidence type="ECO:0000313" key="2">
    <source>
        <dbReference type="EMBL" id="AVH58658.1"/>
    </source>
</evidence>
<keyword evidence="3" id="KW-1185">Reference proteome</keyword>
<evidence type="ECO:0000256" key="1">
    <source>
        <dbReference type="SAM" id="MobiDB-lite"/>
    </source>
</evidence>
<proteinExistence type="predicted"/>
<dbReference type="EMBL" id="CP026652">
    <property type="protein sequence ID" value="AVH58658.1"/>
    <property type="molecule type" value="Genomic_DNA"/>
</dbReference>
<gene>
    <name evidence="2" type="ORF">C4B68_26080</name>
</gene>
<accession>A0ABM6SVU9</accession>
<sequence length="833" mass="87857">MNAGDSYLATTGTTTSNNGASTPDVAALDITGDIDIRFEATLSNWNAAGSVELCGKGLITGNQRSWVLMMRDERLHFEWSAAGTTTIQKDCTAALPLPPSGRLAVRVTLDVNDGAGNNVVTFYTAPSISGTWTQLGSAVTTAGTTSIFNSTAPVRAGDGWGDLAFPCSSGAVHAFELRSSIGGTVVANPNFRVQTPGATSFADGTGKTWTVGASTTITNRKARFVGEVSSWPARWDVSGMDVYVQVEAAGIMRRLGQGASPLQSTLRRRIPSFASEPLLAYWPAEEGSTATRAYSPIKGVRPLKLTPARWAAVDTLASSTALPTLNSSTTTPCELKGTVPTPAGVVTEWNVTWMYRLDTVNTTLRTFMRVLSTGTVAEWYVQTRNDLTRVLGKDSDGVTVFTNDFVTSTDLYNQWIQAELQIRTSGSDVHWAVQWTDVGGDAGQISGTFTGATGRPLAVSSPPDGYSADIDGMAIGHIAVFGSETTFAYDGAVTAWAGETAGDRLVRLTDEESVPLLAYGDGATPVGAQLPTPLLDLLGECADADHGVLYEARDSVALQYRDLAGMCNQTPALALSYTTAGHVTPPLEPVDDDQAVRNDVTVTRTGGSSARVTLDTGALSVLAPPDGVGRYDESVTLNLFEDDQADDHAGWLLWLGTQDVTRYPVLHVELSAAPSLIESVTALDLGDRITISNPPAWLPPDTIDLLMQGYTETIDQFEWGFDFNCTPARPFDVASADNTTVGKADTEGSELSVGATSTATSISVATTSGPIWTTSGAEMPFDVTVAGEVMRVTAITGAASPQTFTVTRSVNGVVKAQLAGTDVRLTHPAIVAL</sequence>